<comment type="caution">
    <text evidence="1">The sequence shown here is derived from an EMBL/GenBank/DDBJ whole genome shotgun (WGS) entry which is preliminary data.</text>
</comment>
<keyword evidence="2" id="KW-1185">Reference proteome</keyword>
<protein>
    <submittedName>
        <fullName evidence="1">Uncharacterized protein</fullName>
    </submittedName>
</protein>
<name>A0A7J5ZKB6_AMEME</name>
<dbReference type="EMBL" id="JAAGNN010000030">
    <property type="protein sequence ID" value="KAF4070219.1"/>
    <property type="molecule type" value="Genomic_DNA"/>
</dbReference>
<evidence type="ECO:0000313" key="2">
    <source>
        <dbReference type="Proteomes" id="UP000593565"/>
    </source>
</evidence>
<dbReference type="AlphaFoldDB" id="A0A7J5ZKB6"/>
<evidence type="ECO:0000313" key="1">
    <source>
        <dbReference type="EMBL" id="KAF4070219.1"/>
    </source>
</evidence>
<accession>A0A7J5ZKB6</accession>
<dbReference type="Proteomes" id="UP000593565">
    <property type="component" value="Unassembled WGS sequence"/>
</dbReference>
<organism evidence="1 2">
    <name type="scientific">Ameiurus melas</name>
    <name type="common">Black bullhead</name>
    <name type="synonym">Silurus melas</name>
    <dbReference type="NCBI Taxonomy" id="219545"/>
    <lineage>
        <taxon>Eukaryota</taxon>
        <taxon>Metazoa</taxon>
        <taxon>Chordata</taxon>
        <taxon>Craniata</taxon>
        <taxon>Vertebrata</taxon>
        <taxon>Euteleostomi</taxon>
        <taxon>Actinopterygii</taxon>
        <taxon>Neopterygii</taxon>
        <taxon>Teleostei</taxon>
        <taxon>Ostariophysi</taxon>
        <taxon>Siluriformes</taxon>
        <taxon>Ictaluridae</taxon>
        <taxon>Ameiurus</taxon>
    </lineage>
</organism>
<sequence>MSMELGYLTDGCLFFPMLKVLRFPPPVQTHAWVYPALCPRLPEMGSRFPVTLKDKWYRRWRDGYHFTDIIEKYVTGLSDIVLKIKNTL</sequence>
<proteinExistence type="predicted"/>
<reference evidence="1 2" key="1">
    <citation type="submission" date="2020-02" db="EMBL/GenBank/DDBJ databases">
        <title>A chromosome-scale genome assembly of the black bullhead catfish (Ameiurus melas).</title>
        <authorList>
            <person name="Wen M."/>
            <person name="Zham M."/>
            <person name="Cabau C."/>
            <person name="Klopp C."/>
            <person name="Donnadieu C."/>
            <person name="Roques C."/>
            <person name="Bouchez O."/>
            <person name="Lampietro C."/>
            <person name="Jouanno E."/>
            <person name="Herpin A."/>
            <person name="Louis A."/>
            <person name="Berthelot C."/>
            <person name="Parey E."/>
            <person name="Roest-Crollius H."/>
            <person name="Braasch I."/>
            <person name="Postlethwait J."/>
            <person name="Robinson-Rechavi M."/>
            <person name="Echchiki A."/>
            <person name="Begum T."/>
            <person name="Montfort J."/>
            <person name="Schartl M."/>
            <person name="Bobe J."/>
            <person name="Guiguen Y."/>
        </authorList>
    </citation>
    <scope>NUCLEOTIDE SEQUENCE [LARGE SCALE GENOMIC DNA]</scope>
    <source>
        <strain evidence="1">M_S1</strain>
        <tissue evidence="1">Blood</tissue>
    </source>
</reference>
<gene>
    <name evidence="1" type="ORF">AMELA_G00289160</name>
</gene>